<dbReference type="EMBL" id="CALNXI010000786">
    <property type="protein sequence ID" value="CAH3047496.1"/>
    <property type="molecule type" value="Genomic_DNA"/>
</dbReference>
<organism evidence="1 2">
    <name type="scientific">Porites evermanni</name>
    <dbReference type="NCBI Taxonomy" id="104178"/>
    <lineage>
        <taxon>Eukaryota</taxon>
        <taxon>Metazoa</taxon>
        <taxon>Cnidaria</taxon>
        <taxon>Anthozoa</taxon>
        <taxon>Hexacorallia</taxon>
        <taxon>Scleractinia</taxon>
        <taxon>Fungiina</taxon>
        <taxon>Poritidae</taxon>
        <taxon>Porites</taxon>
    </lineage>
</organism>
<evidence type="ECO:0000313" key="2">
    <source>
        <dbReference type="Proteomes" id="UP001159427"/>
    </source>
</evidence>
<name>A0ABN8NBS7_9CNID</name>
<protein>
    <submittedName>
        <fullName evidence="1">Uncharacterized protein</fullName>
    </submittedName>
</protein>
<dbReference type="Proteomes" id="UP001159427">
    <property type="component" value="Unassembled WGS sequence"/>
</dbReference>
<reference evidence="1 2" key="1">
    <citation type="submission" date="2022-05" db="EMBL/GenBank/DDBJ databases">
        <authorList>
            <consortium name="Genoscope - CEA"/>
            <person name="William W."/>
        </authorList>
    </citation>
    <scope>NUCLEOTIDE SEQUENCE [LARGE SCALE GENOMIC DNA]</scope>
</reference>
<gene>
    <name evidence="1" type="ORF">PEVE_00041404</name>
</gene>
<comment type="caution">
    <text evidence="1">The sequence shown here is derived from an EMBL/GenBank/DDBJ whole genome shotgun (WGS) entry which is preliminary data.</text>
</comment>
<sequence length="103" mass="12155">MAMERQQYFNNLQRKLLTRAMWGWTALLSEIETLDIPSQFDIFPEAYLARFKIPLKKFIQPLVVRTNIPSIMWQLHCTQMMHLQIFSQLPVLGMAIACLERSL</sequence>
<evidence type="ECO:0000313" key="1">
    <source>
        <dbReference type="EMBL" id="CAH3047496.1"/>
    </source>
</evidence>
<proteinExistence type="predicted"/>
<accession>A0ABN8NBS7</accession>
<keyword evidence="2" id="KW-1185">Reference proteome</keyword>